<name>A0ABZ0Z325_9CAUD</name>
<proteinExistence type="predicted"/>
<evidence type="ECO:0008006" key="3">
    <source>
        <dbReference type="Google" id="ProtNLM"/>
    </source>
</evidence>
<evidence type="ECO:0000313" key="2">
    <source>
        <dbReference type="Proteomes" id="UP001358193"/>
    </source>
</evidence>
<sequence>MGKLIDNFKNFLDKTAEILNNKAEEIENGSKQYNFDYETAIDRDNYPTYEKDILESKNTSADIQDKEKEKENGPIALDVFGNYIYFNDKVIDVDYNDKRHAYISVNKLNAPYAFCSMTGPIYRNVILKSAFTQRKKDKKITEKGNFYHIERI</sequence>
<protein>
    <recommendedName>
        <fullName evidence="3">KTSC domain-containing protein</fullName>
    </recommendedName>
</protein>
<accession>A0ABZ0Z325</accession>
<reference evidence="1 2" key="1">
    <citation type="submission" date="2023-11" db="EMBL/GenBank/DDBJ databases">
        <authorList>
            <person name="Cook R."/>
            <person name="Crisci M."/>
            <person name="Pye H."/>
            <person name="Adriaenssens E."/>
            <person name="Santini J."/>
        </authorList>
    </citation>
    <scope>NUCLEOTIDE SEQUENCE [LARGE SCALE GENOMIC DNA]</scope>
    <source>
        <strain evidence="1">Lak_Megaphage_Sonny</strain>
    </source>
</reference>
<dbReference type="EMBL" id="OR769223">
    <property type="protein sequence ID" value="WQJ53558.1"/>
    <property type="molecule type" value="Genomic_DNA"/>
</dbReference>
<dbReference type="Proteomes" id="UP001358193">
    <property type="component" value="Segment"/>
</dbReference>
<keyword evidence="2" id="KW-1185">Reference proteome</keyword>
<evidence type="ECO:0000313" key="1">
    <source>
        <dbReference type="EMBL" id="WQJ53558.1"/>
    </source>
</evidence>
<organism evidence="1 2">
    <name type="scientific">phage Lak_Megaphage_Sonny</name>
    <dbReference type="NCBI Taxonomy" id="3109229"/>
    <lineage>
        <taxon>Viruses</taxon>
        <taxon>Duplodnaviria</taxon>
        <taxon>Heunggongvirae</taxon>
        <taxon>Uroviricota</taxon>
        <taxon>Caudoviricetes</taxon>
        <taxon>Caudoviricetes code 15 clade</taxon>
    </lineage>
</organism>